<dbReference type="GO" id="GO:0051213">
    <property type="term" value="F:dioxygenase activity"/>
    <property type="evidence" value="ECO:0007669"/>
    <property type="project" value="UniProtKB-KW"/>
</dbReference>
<reference evidence="8" key="2">
    <citation type="submission" date="2020-09" db="EMBL/GenBank/DDBJ databases">
        <authorList>
            <person name="Sun Q."/>
            <person name="Ohkuma M."/>
        </authorList>
    </citation>
    <scope>NUCLEOTIDE SEQUENCE</scope>
    <source>
        <strain evidence="8">JCM 3090</strain>
    </source>
</reference>
<organism evidence="8 9">
    <name type="scientific">Pilimelia anulata</name>
    <dbReference type="NCBI Taxonomy" id="53371"/>
    <lineage>
        <taxon>Bacteria</taxon>
        <taxon>Bacillati</taxon>
        <taxon>Actinomycetota</taxon>
        <taxon>Actinomycetes</taxon>
        <taxon>Micromonosporales</taxon>
        <taxon>Micromonosporaceae</taxon>
        <taxon>Pilimelia</taxon>
    </lineage>
</organism>
<name>A0A8J3F7C8_9ACTN</name>
<keyword evidence="6" id="KW-0408">Iron</keyword>
<dbReference type="Proteomes" id="UP000649739">
    <property type="component" value="Unassembled WGS sequence"/>
</dbReference>
<dbReference type="RefSeq" id="WP_189168052.1">
    <property type="nucleotide sequence ID" value="NZ_BMQB01000001.1"/>
</dbReference>
<dbReference type="GO" id="GO:0005506">
    <property type="term" value="F:iron ion binding"/>
    <property type="evidence" value="ECO:0007669"/>
    <property type="project" value="InterPro"/>
</dbReference>
<gene>
    <name evidence="8" type="ORF">GCM10010123_01670</name>
</gene>
<evidence type="ECO:0000313" key="8">
    <source>
        <dbReference type="EMBL" id="GGJ75323.1"/>
    </source>
</evidence>
<dbReference type="AlphaFoldDB" id="A0A8J3F7C8"/>
<keyword evidence="3" id="KW-0847">Vitamin C</keyword>
<keyword evidence="2" id="KW-0479">Metal-binding</keyword>
<dbReference type="GO" id="GO:0016705">
    <property type="term" value="F:oxidoreductase activity, acting on paired donors, with incorporation or reduction of molecular oxygen"/>
    <property type="evidence" value="ECO:0007669"/>
    <property type="project" value="InterPro"/>
</dbReference>
<evidence type="ECO:0000256" key="1">
    <source>
        <dbReference type="ARBA" id="ARBA00001961"/>
    </source>
</evidence>
<sequence>MTAAVTAPLNLAAIRGATVHTQPWTYAIIGDTFASPAITEALTISYPTHGFKRLSQTGTDKNFTLEARNDITLRGPNDPCPWQQLLRQLTDTPYRNALQALTGADLTDAVLKIAFYRYGPDAWFSPHRDDERKLLSHIFYFNTDWPEDIGGDLLINRSNRMLDTHTRVTPNAGTSVVVVRSDNSWHAVQRVDADAGRTRQSLIAHFYQPGSDVSFYDS</sequence>
<dbReference type="PROSITE" id="PS51471">
    <property type="entry name" value="FE2OG_OXY"/>
    <property type="match status" value="1"/>
</dbReference>
<dbReference type="InterPro" id="IPR044862">
    <property type="entry name" value="Pro_4_hyd_alph_FE2OG_OXY"/>
</dbReference>
<dbReference type="Gene3D" id="2.60.120.620">
    <property type="entry name" value="q2cbj1_9rhob like domain"/>
    <property type="match status" value="1"/>
</dbReference>
<evidence type="ECO:0000313" key="9">
    <source>
        <dbReference type="Proteomes" id="UP000649739"/>
    </source>
</evidence>
<keyword evidence="4" id="KW-0223">Dioxygenase</keyword>
<feature type="domain" description="Fe2OG dioxygenase" evidence="7">
    <location>
        <begin position="106"/>
        <end position="209"/>
    </location>
</feature>
<dbReference type="SMART" id="SM00702">
    <property type="entry name" value="P4Hc"/>
    <property type="match status" value="1"/>
</dbReference>
<protein>
    <recommendedName>
        <fullName evidence="7">Fe2OG dioxygenase domain-containing protein</fullName>
    </recommendedName>
</protein>
<keyword evidence="5" id="KW-0560">Oxidoreductase</keyword>
<accession>A0A8J3F7C8</accession>
<dbReference type="GO" id="GO:0031418">
    <property type="term" value="F:L-ascorbic acid binding"/>
    <property type="evidence" value="ECO:0007669"/>
    <property type="project" value="UniProtKB-KW"/>
</dbReference>
<dbReference type="Pfam" id="PF13640">
    <property type="entry name" value="2OG-FeII_Oxy_3"/>
    <property type="match status" value="1"/>
</dbReference>
<evidence type="ECO:0000256" key="6">
    <source>
        <dbReference type="ARBA" id="ARBA00023004"/>
    </source>
</evidence>
<keyword evidence="9" id="KW-1185">Reference proteome</keyword>
<dbReference type="InterPro" id="IPR006620">
    <property type="entry name" value="Pro_4_hyd_alph"/>
</dbReference>
<proteinExistence type="predicted"/>
<evidence type="ECO:0000256" key="5">
    <source>
        <dbReference type="ARBA" id="ARBA00023002"/>
    </source>
</evidence>
<evidence type="ECO:0000256" key="2">
    <source>
        <dbReference type="ARBA" id="ARBA00022723"/>
    </source>
</evidence>
<dbReference type="InterPro" id="IPR005123">
    <property type="entry name" value="Oxoglu/Fe-dep_dioxygenase_dom"/>
</dbReference>
<comment type="cofactor">
    <cofactor evidence="1">
        <name>L-ascorbate</name>
        <dbReference type="ChEBI" id="CHEBI:38290"/>
    </cofactor>
</comment>
<comment type="caution">
    <text evidence="8">The sequence shown here is derived from an EMBL/GenBank/DDBJ whole genome shotgun (WGS) entry which is preliminary data.</text>
</comment>
<evidence type="ECO:0000259" key="7">
    <source>
        <dbReference type="PROSITE" id="PS51471"/>
    </source>
</evidence>
<reference evidence="8" key="1">
    <citation type="journal article" date="2014" name="Int. J. Syst. Evol. Microbiol.">
        <title>Complete genome sequence of Corynebacterium casei LMG S-19264T (=DSM 44701T), isolated from a smear-ripened cheese.</title>
        <authorList>
            <consortium name="US DOE Joint Genome Institute (JGI-PGF)"/>
            <person name="Walter F."/>
            <person name="Albersmeier A."/>
            <person name="Kalinowski J."/>
            <person name="Ruckert C."/>
        </authorList>
    </citation>
    <scope>NUCLEOTIDE SEQUENCE</scope>
    <source>
        <strain evidence="8">JCM 3090</strain>
    </source>
</reference>
<dbReference type="EMBL" id="BMQB01000001">
    <property type="protein sequence ID" value="GGJ75323.1"/>
    <property type="molecule type" value="Genomic_DNA"/>
</dbReference>
<evidence type="ECO:0000256" key="3">
    <source>
        <dbReference type="ARBA" id="ARBA00022896"/>
    </source>
</evidence>
<evidence type="ECO:0000256" key="4">
    <source>
        <dbReference type="ARBA" id="ARBA00022964"/>
    </source>
</evidence>